<dbReference type="RefSeq" id="WP_378476846.1">
    <property type="nucleotide sequence ID" value="NZ_JBHUIW010000004.1"/>
</dbReference>
<gene>
    <name evidence="2" type="ORF">ACFSOX_05810</name>
</gene>
<feature type="compositionally biased region" description="Basic and acidic residues" evidence="1">
    <location>
        <begin position="13"/>
        <end position="31"/>
    </location>
</feature>
<proteinExistence type="predicted"/>
<accession>A0ABW5AGW8</accession>
<comment type="caution">
    <text evidence="2">The sequence shown here is derived from an EMBL/GenBank/DDBJ whole genome shotgun (WGS) entry which is preliminary data.</text>
</comment>
<name>A0ABW5AGW8_9BRAD</name>
<sequence length="99" mass="10740">MSLVQSDSFARPPSERSRDTASRDTASRDTTHNAFAVEVDDTTVGIVIRDGGNDYTFIAAAAEYYPLDQRRFASPAAAQRAALALASNRRGTLRSFAAR</sequence>
<feature type="region of interest" description="Disordered" evidence="1">
    <location>
        <begin position="1"/>
        <end position="34"/>
    </location>
</feature>
<keyword evidence="3" id="KW-1185">Reference proteome</keyword>
<evidence type="ECO:0000313" key="2">
    <source>
        <dbReference type="EMBL" id="MFD2181662.1"/>
    </source>
</evidence>
<organism evidence="2 3">
    <name type="scientific">Rhodoplanes azumiensis</name>
    <dbReference type="NCBI Taxonomy" id="1897628"/>
    <lineage>
        <taxon>Bacteria</taxon>
        <taxon>Pseudomonadati</taxon>
        <taxon>Pseudomonadota</taxon>
        <taxon>Alphaproteobacteria</taxon>
        <taxon>Hyphomicrobiales</taxon>
        <taxon>Nitrobacteraceae</taxon>
        <taxon>Rhodoplanes</taxon>
    </lineage>
</organism>
<dbReference type="Proteomes" id="UP001597314">
    <property type="component" value="Unassembled WGS sequence"/>
</dbReference>
<protein>
    <recommendedName>
        <fullName evidence="4">KTSC domain-containing protein</fullName>
    </recommendedName>
</protein>
<evidence type="ECO:0000313" key="3">
    <source>
        <dbReference type="Proteomes" id="UP001597314"/>
    </source>
</evidence>
<evidence type="ECO:0008006" key="4">
    <source>
        <dbReference type="Google" id="ProtNLM"/>
    </source>
</evidence>
<evidence type="ECO:0000256" key="1">
    <source>
        <dbReference type="SAM" id="MobiDB-lite"/>
    </source>
</evidence>
<reference evidence="3" key="1">
    <citation type="journal article" date="2019" name="Int. J. Syst. Evol. Microbiol.">
        <title>The Global Catalogue of Microorganisms (GCM) 10K type strain sequencing project: providing services to taxonomists for standard genome sequencing and annotation.</title>
        <authorList>
            <consortium name="The Broad Institute Genomics Platform"/>
            <consortium name="The Broad Institute Genome Sequencing Center for Infectious Disease"/>
            <person name="Wu L."/>
            <person name="Ma J."/>
        </authorList>
    </citation>
    <scope>NUCLEOTIDE SEQUENCE [LARGE SCALE GENOMIC DNA]</scope>
    <source>
        <strain evidence="3">CGMCC 1.6774</strain>
    </source>
</reference>
<dbReference type="EMBL" id="JBHUIW010000004">
    <property type="protein sequence ID" value="MFD2181662.1"/>
    <property type="molecule type" value="Genomic_DNA"/>
</dbReference>